<sequence length="148" mass="16268">MLSSTSSAAALWSACGIVGMICVFSIAFFFMTVRRLCGYVHAMQHSAVAVTLVPVAFFLGTTVCVSYNALGETLHEFTKEKARYLPQPLVNATAGVRPLVLQVGLAESMWMSCLLFVAYGVTRVMHHLIDITRMLKVSRRRLQPPKSA</sequence>
<feature type="transmembrane region" description="Helical" evidence="1">
    <location>
        <begin position="6"/>
        <end position="33"/>
    </location>
</feature>
<organism evidence="2 3">
    <name type="scientific">Porcisia hertigi</name>
    <dbReference type="NCBI Taxonomy" id="2761500"/>
    <lineage>
        <taxon>Eukaryota</taxon>
        <taxon>Discoba</taxon>
        <taxon>Euglenozoa</taxon>
        <taxon>Kinetoplastea</taxon>
        <taxon>Metakinetoplastina</taxon>
        <taxon>Trypanosomatida</taxon>
        <taxon>Trypanosomatidae</taxon>
        <taxon>Leishmaniinae</taxon>
        <taxon>Porcisia</taxon>
    </lineage>
</organism>
<dbReference type="OrthoDB" id="273237at2759"/>
<keyword evidence="3" id="KW-1185">Reference proteome</keyword>
<feature type="transmembrane region" description="Helical" evidence="1">
    <location>
        <begin position="45"/>
        <end position="70"/>
    </location>
</feature>
<protein>
    <submittedName>
        <fullName evidence="2">Uncharacterized protein</fullName>
    </submittedName>
</protein>
<dbReference type="Proteomes" id="UP000674318">
    <property type="component" value="Unassembled WGS sequence"/>
</dbReference>
<reference evidence="2 3" key="1">
    <citation type="submission" date="2021-02" db="EMBL/GenBank/DDBJ databases">
        <title>Porcisia hertigi Genome sequencing and assembly.</title>
        <authorList>
            <person name="Almutairi H."/>
            <person name="Gatherer D."/>
        </authorList>
    </citation>
    <scope>NUCLEOTIDE SEQUENCE [LARGE SCALE GENOMIC DNA]</scope>
    <source>
        <strain evidence="2 3">C119</strain>
    </source>
</reference>
<keyword evidence="1" id="KW-1133">Transmembrane helix</keyword>
<evidence type="ECO:0000313" key="3">
    <source>
        <dbReference type="Proteomes" id="UP000674318"/>
    </source>
</evidence>
<dbReference type="GeneID" id="94290968"/>
<dbReference type="AlphaFoldDB" id="A0A836IMY8"/>
<dbReference type="EMBL" id="JAFJZO010000023">
    <property type="protein sequence ID" value="KAG5504468.1"/>
    <property type="molecule type" value="Genomic_DNA"/>
</dbReference>
<keyword evidence="1" id="KW-0472">Membrane</keyword>
<name>A0A836IMY8_9TRYP</name>
<proteinExistence type="predicted"/>
<keyword evidence="1" id="KW-0812">Transmembrane</keyword>
<accession>A0A836IMY8</accession>
<evidence type="ECO:0000313" key="2">
    <source>
        <dbReference type="EMBL" id="KAG5504468.1"/>
    </source>
</evidence>
<evidence type="ECO:0000256" key="1">
    <source>
        <dbReference type="SAM" id="Phobius"/>
    </source>
</evidence>
<dbReference type="RefSeq" id="XP_067757091.1">
    <property type="nucleotide sequence ID" value="XM_067900891.1"/>
</dbReference>
<feature type="transmembrane region" description="Helical" evidence="1">
    <location>
        <begin position="109"/>
        <end position="129"/>
    </location>
</feature>
<dbReference type="KEGG" id="phet:94290968"/>
<gene>
    <name evidence="2" type="ORF">JKF63_04920</name>
</gene>
<comment type="caution">
    <text evidence="2">The sequence shown here is derived from an EMBL/GenBank/DDBJ whole genome shotgun (WGS) entry which is preliminary data.</text>
</comment>